<dbReference type="EMBL" id="BANR01000012">
    <property type="protein sequence ID" value="GAC49378.1"/>
    <property type="molecule type" value="Genomic_DNA"/>
</dbReference>
<sequence length="300" mass="31393">MTLIRRAAVVFVVAVAAIVLGAGGAQAAPPPFRLPPLPEPIATWLRPPVPPAKRLSDSWSVAEKSIRKAIPGKVGVALVPVGADVAQSFGSLKTGRAWSTMKVPVALAAERKNGAAVLVKEDKAITFSDNDAAGDLWGSLGGGKRSVDAVTAVLREGHDVTTRVSSEIDTPRSYPGYTQWALADQARFGAHLPCMPNTKNILDHMGSVAPNQRWGIADLGPKRHAVTAVKGGWGPATDTAPGYLVRQLGLISTDQGEVAVAMAARPTSGTFEDGTKMLTRVGEWLGRNFTSIPAGKCAPV</sequence>
<evidence type="ECO:0000256" key="1">
    <source>
        <dbReference type="SAM" id="SignalP"/>
    </source>
</evidence>
<dbReference type="InterPro" id="IPR012338">
    <property type="entry name" value="Beta-lactam/transpept-like"/>
</dbReference>
<feature type="signal peptide" evidence="1">
    <location>
        <begin position="1"/>
        <end position="27"/>
    </location>
</feature>
<evidence type="ECO:0000313" key="2">
    <source>
        <dbReference type="EMBL" id="GAC49378.1"/>
    </source>
</evidence>
<evidence type="ECO:0000313" key="3">
    <source>
        <dbReference type="Proteomes" id="UP000010988"/>
    </source>
</evidence>
<proteinExistence type="predicted"/>
<gene>
    <name evidence="2" type="ORF">GOACH_12_00300</name>
</gene>
<comment type="caution">
    <text evidence="2">The sequence shown here is derived from an EMBL/GenBank/DDBJ whole genome shotgun (WGS) entry which is preliminary data.</text>
</comment>
<accession>L7KNU5</accession>
<keyword evidence="1" id="KW-0732">Signal</keyword>
<dbReference type="RefSeq" id="WP_005175499.1">
    <property type="nucleotide sequence ID" value="NZ_BANR01000012.1"/>
</dbReference>
<reference evidence="2 3" key="1">
    <citation type="submission" date="2012-12" db="EMBL/GenBank/DDBJ databases">
        <title>Whole genome shotgun sequence of Gordonia aichiensis NBRC 108223.</title>
        <authorList>
            <person name="Isaki-Nakamura S."/>
            <person name="Hosoyama A."/>
            <person name="Tsuchikane K."/>
            <person name="Ando Y."/>
            <person name="Baba S."/>
            <person name="Ohji S."/>
            <person name="Hamada M."/>
            <person name="Tamura T."/>
            <person name="Yamazoe A."/>
            <person name="Yamazaki S."/>
            <person name="Fujita N."/>
        </authorList>
    </citation>
    <scope>NUCLEOTIDE SEQUENCE [LARGE SCALE GENOMIC DNA]</scope>
    <source>
        <strain evidence="2 3">NBRC 108223</strain>
    </source>
</reference>
<feature type="chain" id="PRO_5003979370" description="Beta-lactamase" evidence="1">
    <location>
        <begin position="28"/>
        <end position="300"/>
    </location>
</feature>
<dbReference type="STRING" id="1220583.GOACH_12_00300"/>
<keyword evidence="3" id="KW-1185">Reference proteome</keyword>
<organism evidence="2 3">
    <name type="scientific">Gordonia aichiensis NBRC 108223</name>
    <dbReference type="NCBI Taxonomy" id="1220583"/>
    <lineage>
        <taxon>Bacteria</taxon>
        <taxon>Bacillati</taxon>
        <taxon>Actinomycetota</taxon>
        <taxon>Actinomycetes</taxon>
        <taxon>Mycobacteriales</taxon>
        <taxon>Gordoniaceae</taxon>
        <taxon>Gordonia</taxon>
    </lineage>
</organism>
<dbReference type="Gene3D" id="3.40.710.10">
    <property type="entry name" value="DD-peptidase/beta-lactamase superfamily"/>
    <property type="match status" value="1"/>
</dbReference>
<protein>
    <recommendedName>
        <fullName evidence="4">Beta-lactamase</fullName>
    </recommendedName>
</protein>
<dbReference type="AlphaFoldDB" id="L7KNU5"/>
<dbReference type="SUPFAM" id="SSF56601">
    <property type="entry name" value="beta-lactamase/transpeptidase-like"/>
    <property type="match status" value="1"/>
</dbReference>
<dbReference type="Proteomes" id="UP000010988">
    <property type="component" value="Unassembled WGS sequence"/>
</dbReference>
<name>L7KNU5_9ACTN</name>
<dbReference type="eggNOG" id="COG2367">
    <property type="taxonomic scope" value="Bacteria"/>
</dbReference>
<evidence type="ECO:0008006" key="4">
    <source>
        <dbReference type="Google" id="ProtNLM"/>
    </source>
</evidence>